<feature type="region of interest" description="Disordered" evidence="1">
    <location>
        <begin position="71"/>
        <end position="95"/>
    </location>
</feature>
<accession>A0A074MKI6</accession>
<dbReference type="GO" id="GO:0003677">
    <property type="term" value="F:DNA binding"/>
    <property type="evidence" value="ECO:0007669"/>
    <property type="project" value="InterPro"/>
</dbReference>
<evidence type="ECO:0000259" key="3">
    <source>
        <dbReference type="SMART" id="SM00421"/>
    </source>
</evidence>
<dbReference type="EMBL" id="JMIX01000010">
    <property type="protein sequence ID" value="KEO92393.1"/>
    <property type="molecule type" value="Genomic_DNA"/>
</dbReference>
<evidence type="ECO:0000256" key="1">
    <source>
        <dbReference type="SAM" id="MobiDB-lite"/>
    </source>
</evidence>
<dbReference type="SMART" id="SM00421">
    <property type="entry name" value="HTH_LUXR"/>
    <property type="match status" value="1"/>
</dbReference>
<gene>
    <name evidence="4" type="ORF">EH32_01215</name>
</gene>
<keyword evidence="2" id="KW-0812">Transmembrane</keyword>
<name>A0A074MKI6_9SPHN</name>
<protein>
    <recommendedName>
        <fullName evidence="3">HTH luxR-type domain-containing protein</fullName>
    </recommendedName>
</protein>
<evidence type="ECO:0000313" key="5">
    <source>
        <dbReference type="Proteomes" id="UP000027866"/>
    </source>
</evidence>
<dbReference type="Proteomes" id="UP000027866">
    <property type="component" value="Unassembled WGS sequence"/>
</dbReference>
<feature type="transmembrane region" description="Helical" evidence="2">
    <location>
        <begin position="172"/>
        <end position="196"/>
    </location>
</feature>
<evidence type="ECO:0000256" key="2">
    <source>
        <dbReference type="SAM" id="Phobius"/>
    </source>
</evidence>
<dbReference type="InterPro" id="IPR036388">
    <property type="entry name" value="WH-like_DNA-bd_sf"/>
</dbReference>
<dbReference type="SUPFAM" id="SSF46894">
    <property type="entry name" value="C-terminal effector domain of the bipartite response regulators"/>
    <property type="match status" value="1"/>
</dbReference>
<keyword evidence="2" id="KW-1133">Transmembrane helix</keyword>
<keyword evidence="5" id="KW-1185">Reference proteome</keyword>
<dbReference type="GO" id="GO:0006355">
    <property type="term" value="P:regulation of DNA-templated transcription"/>
    <property type="evidence" value="ECO:0007669"/>
    <property type="project" value="InterPro"/>
</dbReference>
<keyword evidence="2" id="KW-0472">Membrane</keyword>
<evidence type="ECO:0000313" key="4">
    <source>
        <dbReference type="EMBL" id="KEO92393.1"/>
    </source>
</evidence>
<reference evidence="4 5" key="1">
    <citation type="submission" date="2014-04" db="EMBL/GenBank/DDBJ databases">
        <title>A comprehensive comparison of genomes of Erythrobacter spp. Strains.</title>
        <authorList>
            <person name="Zheng Q."/>
        </authorList>
    </citation>
    <scope>NUCLEOTIDE SEQUENCE [LARGE SCALE GENOMIC DNA]</scope>
    <source>
        <strain evidence="4 5">DSM 8509</strain>
    </source>
</reference>
<dbReference type="InterPro" id="IPR016032">
    <property type="entry name" value="Sig_transdc_resp-reg_C-effctor"/>
</dbReference>
<proteinExistence type="predicted"/>
<comment type="caution">
    <text evidence="4">The sequence shown here is derived from an EMBL/GenBank/DDBJ whole genome shotgun (WGS) entry which is preliminary data.</text>
</comment>
<sequence>MEDRMQGRPERPLTERQQAVMERIDRRVPIKVIAQELGVSETRVNQHIRALKDIYSAENLGDLVERYRASLPETGEGDSNPAGEDAGAKRGAETGAPFADAVNLKGFSEASYRKSQMAGPAQDADEPDRVDHGELVMSDVMPLMEQAPWLKPKEPQVVPGLLDGENAVLFRLAAIVGIAFGCLAAVVLTVTAAVTITEALDGRASIPVDEQGLS</sequence>
<dbReference type="AlphaFoldDB" id="A0A074MKI6"/>
<dbReference type="InterPro" id="IPR000792">
    <property type="entry name" value="Tscrpt_reg_LuxR_C"/>
</dbReference>
<organism evidence="4 5">
    <name type="scientific">Erythrobacter litoralis</name>
    <dbReference type="NCBI Taxonomy" id="39960"/>
    <lineage>
        <taxon>Bacteria</taxon>
        <taxon>Pseudomonadati</taxon>
        <taxon>Pseudomonadota</taxon>
        <taxon>Alphaproteobacteria</taxon>
        <taxon>Sphingomonadales</taxon>
        <taxon>Erythrobacteraceae</taxon>
        <taxon>Erythrobacter/Porphyrobacter group</taxon>
        <taxon>Erythrobacter</taxon>
    </lineage>
</organism>
<feature type="domain" description="HTH luxR-type" evidence="3">
    <location>
        <begin position="10"/>
        <end position="67"/>
    </location>
</feature>
<dbReference type="RefSeq" id="WP_236922284.1">
    <property type="nucleotide sequence ID" value="NZ_CP017057.1"/>
</dbReference>
<dbReference type="Gene3D" id="1.10.10.10">
    <property type="entry name" value="Winged helix-like DNA-binding domain superfamily/Winged helix DNA-binding domain"/>
    <property type="match status" value="1"/>
</dbReference>